<feature type="signal peptide" evidence="17">
    <location>
        <begin position="1"/>
        <end position="18"/>
    </location>
</feature>
<dbReference type="GO" id="GO:0006487">
    <property type="term" value="P:protein N-linked glycosylation"/>
    <property type="evidence" value="ECO:0007669"/>
    <property type="project" value="TreeGrafter"/>
</dbReference>
<accession>A0A183T1L1</accession>
<evidence type="ECO:0000256" key="2">
    <source>
        <dbReference type="ARBA" id="ARBA00004477"/>
    </source>
</evidence>
<evidence type="ECO:0000256" key="9">
    <source>
        <dbReference type="ARBA" id="ARBA00022989"/>
    </source>
</evidence>
<comment type="similarity">
    <text evidence="4">Belongs to the SWP1 family.</text>
</comment>
<dbReference type="WBParaSite" id="SSLN_0001076201-mRNA-1">
    <property type="protein sequence ID" value="SSLN_0001076201-mRNA-1"/>
    <property type="gene ID" value="SSLN_0001076201"/>
</dbReference>
<evidence type="ECO:0000256" key="14">
    <source>
        <dbReference type="ARBA" id="ARBA00046750"/>
    </source>
</evidence>
<dbReference type="InterPro" id="IPR055374">
    <property type="entry name" value="Ribophorin_II_3rd"/>
</dbReference>
<evidence type="ECO:0000256" key="15">
    <source>
        <dbReference type="SAM" id="MobiDB-lite"/>
    </source>
</evidence>
<evidence type="ECO:0000256" key="17">
    <source>
        <dbReference type="SAM" id="SignalP"/>
    </source>
</evidence>
<feature type="domain" description="Ribophorin II C-terminal" evidence="20">
    <location>
        <begin position="726"/>
        <end position="772"/>
    </location>
</feature>
<evidence type="ECO:0000313" key="21">
    <source>
        <dbReference type="EMBL" id="VDL96744.1"/>
    </source>
</evidence>
<evidence type="ECO:0000259" key="20">
    <source>
        <dbReference type="Pfam" id="PF25147"/>
    </source>
</evidence>
<dbReference type="EMBL" id="UYSU01035821">
    <property type="protein sequence ID" value="VDL96744.1"/>
    <property type="molecule type" value="Genomic_DNA"/>
</dbReference>
<evidence type="ECO:0000256" key="6">
    <source>
        <dbReference type="ARBA" id="ARBA00022692"/>
    </source>
</evidence>
<evidence type="ECO:0000256" key="3">
    <source>
        <dbReference type="ARBA" id="ARBA00004922"/>
    </source>
</evidence>
<dbReference type="AlphaFoldDB" id="A0A183T1L1"/>
<dbReference type="OrthoDB" id="432292at2759"/>
<feature type="region of interest" description="Disordered" evidence="15">
    <location>
        <begin position="695"/>
        <end position="718"/>
    </location>
</feature>
<dbReference type="GO" id="GO:0008250">
    <property type="term" value="C:oligosaccharyltransferase complex"/>
    <property type="evidence" value="ECO:0007669"/>
    <property type="project" value="InterPro"/>
</dbReference>
<dbReference type="PANTHER" id="PTHR12640:SF0">
    <property type="entry name" value="DOLICHYL-DIPHOSPHOOLIGOSACCHARIDE--PROTEIN GLYCOSYLTRANSFERASE SUBUNIT 2"/>
    <property type="match status" value="1"/>
</dbReference>
<dbReference type="Proteomes" id="UP000275846">
    <property type="component" value="Unassembled WGS sequence"/>
</dbReference>
<keyword evidence="7 17" id="KW-0732">Signal</keyword>
<comment type="function">
    <text evidence="1">Subunit of the oligosaccharyl transferase (OST) complex that catalyzes the initial transfer of a defined glycan (Glc(3)Man(9)GlcNAc(2) in eukaryotes) from the lipid carrier dolichol-pyrophosphate to an asparagine residue within an Asn-X-Ser/Thr consensus motif in nascent polypeptide chains, the first step in protein N-glycosylation. N-glycosylation occurs cotranslationally and the complex associates with the Sec61 complex at the channel-forming translocon complex that mediates protein translocation across the endoplasmic reticulum (ER). All subunits are required for a maximal enzyme activity.</text>
</comment>
<feature type="domain" description="Ribophorin II N-terminal" evidence="18">
    <location>
        <begin position="197"/>
        <end position="348"/>
    </location>
</feature>
<dbReference type="InterPro" id="IPR055373">
    <property type="entry name" value="Ribophorin_II_N"/>
</dbReference>
<evidence type="ECO:0000256" key="10">
    <source>
        <dbReference type="ARBA" id="ARBA00023136"/>
    </source>
</evidence>
<evidence type="ECO:0000256" key="8">
    <source>
        <dbReference type="ARBA" id="ARBA00022824"/>
    </source>
</evidence>
<evidence type="ECO:0000256" key="1">
    <source>
        <dbReference type="ARBA" id="ARBA00002791"/>
    </source>
</evidence>
<organism evidence="23">
    <name type="scientific">Schistocephalus solidus</name>
    <name type="common">Tapeworm</name>
    <dbReference type="NCBI Taxonomy" id="70667"/>
    <lineage>
        <taxon>Eukaryota</taxon>
        <taxon>Metazoa</taxon>
        <taxon>Spiralia</taxon>
        <taxon>Lophotrochozoa</taxon>
        <taxon>Platyhelminthes</taxon>
        <taxon>Cestoda</taxon>
        <taxon>Eucestoda</taxon>
        <taxon>Diphyllobothriidea</taxon>
        <taxon>Diphyllobothriidae</taxon>
        <taxon>Schistocephalus</taxon>
    </lineage>
</organism>
<dbReference type="InterPro" id="IPR056790">
    <property type="entry name" value="Ribophorin_II_C"/>
</dbReference>
<dbReference type="PANTHER" id="PTHR12640">
    <property type="entry name" value="RIBOPHORIN II"/>
    <property type="match status" value="1"/>
</dbReference>
<evidence type="ECO:0000256" key="13">
    <source>
        <dbReference type="ARBA" id="ARBA00032139"/>
    </source>
</evidence>
<dbReference type="Pfam" id="PF05817">
    <property type="entry name" value="Ribophorin_II"/>
    <property type="match status" value="2"/>
</dbReference>
<evidence type="ECO:0000313" key="22">
    <source>
        <dbReference type="Proteomes" id="UP000275846"/>
    </source>
</evidence>
<feature type="domain" description="Ribophorin II N-terminal" evidence="18">
    <location>
        <begin position="31"/>
        <end position="110"/>
    </location>
</feature>
<evidence type="ECO:0000256" key="12">
    <source>
        <dbReference type="ARBA" id="ARBA00030216"/>
    </source>
</evidence>
<proteinExistence type="inferred from homology"/>
<reference evidence="21 22" key="2">
    <citation type="submission" date="2018-11" db="EMBL/GenBank/DDBJ databases">
        <authorList>
            <consortium name="Pathogen Informatics"/>
        </authorList>
    </citation>
    <scope>NUCLEOTIDE SEQUENCE [LARGE SCALE GENOMIC DNA]</scope>
    <source>
        <strain evidence="21 22">NST_G2</strain>
    </source>
</reference>
<dbReference type="InterPro" id="IPR008814">
    <property type="entry name" value="Swp1"/>
</dbReference>
<protein>
    <recommendedName>
        <fullName evidence="5">Dolichyl-diphosphooligosaccharide--protein glycosyltransferase subunit 2</fullName>
    </recommendedName>
    <alternativeName>
        <fullName evidence="12">Dolichyl-diphosphooligosaccharide--protein glycosyltransferase 63 kDa subunit</fullName>
    </alternativeName>
    <alternativeName>
        <fullName evidence="13">Ribophorin II</fullName>
    </alternativeName>
    <alternativeName>
        <fullName evidence="11">Ribophorin-2</fullName>
    </alternativeName>
</protein>
<evidence type="ECO:0000259" key="19">
    <source>
        <dbReference type="Pfam" id="PF23860"/>
    </source>
</evidence>
<keyword evidence="8" id="KW-0256">Endoplasmic reticulum</keyword>
<keyword evidence="9 16" id="KW-1133">Transmembrane helix</keyword>
<evidence type="ECO:0000256" key="4">
    <source>
        <dbReference type="ARBA" id="ARBA00009038"/>
    </source>
</evidence>
<evidence type="ECO:0000256" key="5">
    <source>
        <dbReference type="ARBA" id="ARBA00017612"/>
    </source>
</evidence>
<feature type="chain" id="PRO_5043141390" description="Dolichyl-diphosphooligosaccharide--protein glycosyltransferase subunit 2" evidence="17">
    <location>
        <begin position="19"/>
        <end position="784"/>
    </location>
</feature>
<evidence type="ECO:0000256" key="16">
    <source>
        <dbReference type="SAM" id="Phobius"/>
    </source>
</evidence>
<name>A0A183T1L1_SCHSO</name>
<feature type="transmembrane region" description="Helical" evidence="16">
    <location>
        <begin position="745"/>
        <end position="765"/>
    </location>
</feature>
<evidence type="ECO:0000256" key="7">
    <source>
        <dbReference type="ARBA" id="ARBA00022729"/>
    </source>
</evidence>
<comment type="subunit">
    <text evidence="14">Component of the oligosaccharyltransferase (OST) complex. OST exists in two different complex forms which contain common core subunits RPN1, RPN2, OST48, OST4, DAD1 and TMEM258, either STT3A or STT3B as catalytic subunits, and form-specific accessory subunits. STT3A complex assembly occurs through the formation of 3 subcomplexes. Subcomplex 1 contains RPN1 and TMEM258, subcomplex 2 contains the STT3A-specific subunits STT3A, DC2/OSTC, and KCP2 as well as the core subunit OST4, and subcomplex 3 contains RPN2, DAD1, and OST48. The STT3A complex can form stable complexes with the Sec61 complex or with both the Sec61 and TRAP complexes. Interacts with DDI2. Interacts with TMEM35A/NACHO.</text>
</comment>
<reference evidence="23" key="1">
    <citation type="submission" date="2016-06" db="UniProtKB">
        <authorList>
            <consortium name="WormBaseParasite"/>
        </authorList>
    </citation>
    <scope>IDENTIFICATION</scope>
</reference>
<comment type="pathway">
    <text evidence="3">Protein modification; protein glycosylation.</text>
</comment>
<evidence type="ECO:0000256" key="11">
    <source>
        <dbReference type="ARBA" id="ARBA00030078"/>
    </source>
</evidence>
<keyword evidence="10 16" id="KW-0472">Membrane</keyword>
<evidence type="ECO:0000313" key="23">
    <source>
        <dbReference type="WBParaSite" id="SSLN_0001076201-mRNA-1"/>
    </source>
</evidence>
<dbReference type="Pfam" id="PF25147">
    <property type="entry name" value="Ribophorin_II_C"/>
    <property type="match status" value="1"/>
</dbReference>
<keyword evidence="6 16" id="KW-0812">Transmembrane</keyword>
<gene>
    <name evidence="21" type="ORF">SSLN_LOCUS10359</name>
</gene>
<evidence type="ECO:0000259" key="18">
    <source>
        <dbReference type="Pfam" id="PF05817"/>
    </source>
</evidence>
<sequence>MILFKLLALTLLGRLALAVTGQPLALPIGHLTATDKEHIKHVLTESLDDVKSAHFAALGYQSLGEKFDAVAKVCPLFQASANSEDIDLLYHAVSGASILGATACKVRAMAPDREQNSAREVGNERHAQTTPVVFHGWTEISLVGPRPTVTYRLKPSEKDNIEDLRSHFDDAYVAVQVPNFGQFMKKKLNSALSSDELLSLLSTAKILNETGTPNMQKLLHSIVDSSTINDLIKQLKKKDNSAMNLANILLILTSLKLEKSVLETFLPEVKTLLNQADEADGIYLYYDKGVYTTSLAIDGIFKMAAALGKPPAISEQQVIKFANFLYSKRRTQHPRSAAYLLVAMRTLSSNAFMFSASVSLDANYPARLQVTDNGTAFNEDYVSNEAVRTRCNNIVRISQFIHERRLGWFGHVLRRPPRELSSALDPAPLPLGGVEKEVPIVVTGASAHERAAVSGLTISSKRQVSIRLATLLGETHLTDSTKIDLTAAGLYHLPSSASAEPTLLGPSSRGAFKSSTDGLFTLDLVTKDGAIPYGHYALEITAKPKKGTSPLLVGVTRSQIPVRVLYMVRVTNAQLSLATSDSSSGRVDIPLSDSVSGESVHPHQVFIQLTHDKTRQSITYICEKTSSVGGYSFKLIPDNVASDFDYLYGIYSMDLIVGDALLTNALVWRIADLDVHLPIDDSSLRGLREPDIAQQSVASASSRKRSQQSPLIGRGPSKAKPELEHTFISIFALYLWYWIELNMFTTLRYLLVIGLVTLFAGNRLLRHMNSVRNSDMASPSKPNN</sequence>
<feature type="domain" description="Ribophorin II third" evidence="19">
    <location>
        <begin position="573"/>
        <end position="674"/>
    </location>
</feature>
<keyword evidence="22" id="KW-1185">Reference proteome</keyword>
<comment type="subcellular location">
    <subcellularLocation>
        <location evidence="2">Endoplasmic reticulum membrane</location>
        <topology evidence="2">Multi-pass membrane protein</topology>
    </subcellularLocation>
</comment>
<dbReference type="STRING" id="70667.A0A183T1L1"/>
<dbReference type="Pfam" id="PF23860">
    <property type="entry name" value="Ribophorin_II_3rd"/>
    <property type="match status" value="1"/>
</dbReference>